<keyword evidence="1" id="KW-0732">Signal</keyword>
<dbReference type="Proteomes" id="UP001597467">
    <property type="component" value="Unassembled WGS sequence"/>
</dbReference>
<feature type="chain" id="PRO_5046637133" description="Long-chain fatty acid transport protein" evidence="1">
    <location>
        <begin position="21"/>
        <end position="411"/>
    </location>
</feature>
<evidence type="ECO:0008006" key="4">
    <source>
        <dbReference type="Google" id="ProtNLM"/>
    </source>
</evidence>
<name>A0ABW5JY90_9FLAO</name>
<protein>
    <recommendedName>
        <fullName evidence="4">Long-chain fatty acid transport protein</fullName>
    </recommendedName>
</protein>
<accession>A0ABW5JY90</accession>
<proteinExistence type="predicted"/>
<evidence type="ECO:0000256" key="1">
    <source>
        <dbReference type="SAM" id="SignalP"/>
    </source>
</evidence>
<gene>
    <name evidence="2" type="ORF">ACFSSB_03860</name>
</gene>
<comment type="caution">
    <text evidence="2">The sequence shown here is derived from an EMBL/GenBank/DDBJ whole genome shotgun (WGS) entry which is preliminary data.</text>
</comment>
<evidence type="ECO:0000313" key="3">
    <source>
        <dbReference type="Proteomes" id="UP001597467"/>
    </source>
</evidence>
<evidence type="ECO:0000313" key="2">
    <source>
        <dbReference type="EMBL" id="MFD2541442.1"/>
    </source>
</evidence>
<dbReference type="Gene3D" id="2.40.160.60">
    <property type="entry name" value="Outer membrane protein transport protein (OMPP1/FadL/TodX)"/>
    <property type="match status" value="1"/>
</dbReference>
<dbReference type="SUPFAM" id="SSF56935">
    <property type="entry name" value="Porins"/>
    <property type="match status" value="1"/>
</dbReference>
<sequence length="411" mass="45452">MNKSKYLIVLAMVCSLFGYAQTNNLTSSPYSLFGLGVESNSNTGRSSGLGKTGISLDASGGVNLYNPASFVTLKENEFVLDFGGSAELIDLSVGNLNEQSTTTTFTNISLGFNYNGKYGMGLTLKPATTVGYSLIGLQSNIEGSDEEFITNIEGSGGLNELRLDYGRKMNNNLNLGIKTSYLFGKITESESINTSDSYLNISEKNYYSGFQIGLGLQYKLLKKHNLGFTLDFPTVLKGSKDVTIGKYSNFAYAVLEQTTGEDIDDFYLPLKLGFGYSAYFKNLLLTADYNKKFWSATNQEDALGDYVDQNIFSLGASYTINPKSQKYFNRVNYRFGLNYNTGYLKVEDKNIDSYAASIGFGLPLGKRSLINISYSLEKKGTTESILIEEYINTLNINISLSDLWFQKPKYD</sequence>
<reference evidence="3" key="1">
    <citation type="journal article" date="2019" name="Int. J. Syst. Evol. Microbiol.">
        <title>The Global Catalogue of Microorganisms (GCM) 10K type strain sequencing project: providing services to taxonomists for standard genome sequencing and annotation.</title>
        <authorList>
            <consortium name="The Broad Institute Genomics Platform"/>
            <consortium name="The Broad Institute Genome Sequencing Center for Infectious Disease"/>
            <person name="Wu L."/>
            <person name="Ma J."/>
        </authorList>
    </citation>
    <scope>NUCLEOTIDE SEQUENCE [LARGE SCALE GENOMIC DNA]</scope>
    <source>
        <strain evidence="3">KCTC 42808</strain>
    </source>
</reference>
<dbReference type="RefSeq" id="WP_379901154.1">
    <property type="nucleotide sequence ID" value="NZ_JBHULM010000007.1"/>
</dbReference>
<dbReference type="EMBL" id="JBHULM010000007">
    <property type="protein sequence ID" value="MFD2541442.1"/>
    <property type="molecule type" value="Genomic_DNA"/>
</dbReference>
<feature type="signal peptide" evidence="1">
    <location>
        <begin position="1"/>
        <end position="20"/>
    </location>
</feature>
<keyword evidence="3" id="KW-1185">Reference proteome</keyword>
<organism evidence="2 3">
    <name type="scientific">Lacinutrix gracilariae</name>
    <dbReference type="NCBI Taxonomy" id="1747198"/>
    <lineage>
        <taxon>Bacteria</taxon>
        <taxon>Pseudomonadati</taxon>
        <taxon>Bacteroidota</taxon>
        <taxon>Flavobacteriia</taxon>
        <taxon>Flavobacteriales</taxon>
        <taxon>Flavobacteriaceae</taxon>
        <taxon>Lacinutrix</taxon>
    </lineage>
</organism>